<evidence type="ECO:0000313" key="2">
    <source>
        <dbReference type="EMBL" id="SEO98761.1"/>
    </source>
</evidence>
<feature type="domain" description="Phasin" evidence="1">
    <location>
        <begin position="47"/>
        <end position="103"/>
    </location>
</feature>
<keyword evidence="3" id="KW-1185">Reference proteome</keyword>
<accession>A0A1H8U6G6</accession>
<dbReference type="AlphaFoldDB" id="A0A1H8U6G6"/>
<protein>
    <submittedName>
        <fullName evidence="2">Phasin protein</fullName>
    </submittedName>
</protein>
<reference evidence="3" key="1">
    <citation type="submission" date="2016-10" db="EMBL/GenBank/DDBJ databases">
        <authorList>
            <person name="Varghese N."/>
            <person name="Submissions S."/>
        </authorList>
    </citation>
    <scope>NUCLEOTIDE SEQUENCE [LARGE SCALE GENOMIC DNA]</scope>
    <source>
        <strain evidence="3">DSM 123</strain>
    </source>
</reference>
<dbReference type="RefSeq" id="WP_011501108.1">
    <property type="nucleotide sequence ID" value="NZ_FODT01000006.1"/>
</dbReference>
<gene>
    <name evidence="2" type="ORF">SAMN05444123_106317</name>
</gene>
<proteinExistence type="predicted"/>
<organism evidence="2 3">
    <name type="scientific">Rhodopseudomonas pseudopalustris</name>
    <dbReference type="NCBI Taxonomy" id="1513892"/>
    <lineage>
        <taxon>Bacteria</taxon>
        <taxon>Pseudomonadati</taxon>
        <taxon>Pseudomonadota</taxon>
        <taxon>Alphaproteobacteria</taxon>
        <taxon>Hyphomicrobiales</taxon>
        <taxon>Nitrobacteraceae</taxon>
        <taxon>Rhodopseudomonas</taxon>
    </lineage>
</organism>
<name>A0A1H8U6G6_9BRAD</name>
<sequence>MADNNSSDVILTMMSKNLEQARGAMNNYLQFIEKSLSVSPMGTSSQANTLKGYVEKNVQATFDFSEQLLHAKDFQDVVRIQTEFLQTQFRVLTDQAKDVVEMTKPTVIVPRDG</sequence>
<evidence type="ECO:0000259" key="1">
    <source>
        <dbReference type="Pfam" id="PF09361"/>
    </source>
</evidence>
<dbReference type="InterPro" id="IPR018968">
    <property type="entry name" value="Phasin"/>
</dbReference>
<dbReference type="Proteomes" id="UP000199615">
    <property type="component" value="Unassembled WGS sequence"/>
</dbReference>
<evidence type="ECO:0000313" key="3">
    <source>
        <dbReference type="Proteomes" id="UP000199615"/>
    </source>
</evidence>
<dbReference type="EMBL" id="FODT01000006">
    <property type="protein sequence ID" value="SEO98761.1"/>
    <property type="molecule type" value="Genomic_DNA"/>
</dbReference>
<dbReference type="OrthoDB" id="7856369at2"/>
<dbReference type="Pfam" id="PF09361">
    <property type="entry name" value="Phasin_2"/>
    <property type="match status" value="1"/>
</dbReference>